<reference evidence="2 3" key="1">
    <citation type="submission" date="2018-11" db="EMBL/GenBank/DDBJ databases">
        <title>Draft genome analysis of Rheinheimera mesophila isolated from an industrial waste site.</title>
        <authorList>
            <person name="Yu Q."/>
            <person name="Qi Y."/>
            <person name="Zhang H."/>
            <person name="Lu Y."/>
            <person name="Pu J."/>
        </authorList>
    </citation>
    <scope>NUCLEOTIDE SEQUENCE [LARGE SCALE GENOMIC DNA]</scope>
    <source>
        <strain evidence="2 3">IITR13</strain>
    </source>
</reference>
<sequence>MKKLTLMIAAASLSLLSTQSIAAEGKVVTMNELEYDTKLELALRNAQQKDYESAFPVLLQYAKYGDKLAQNIVGTYMLAGVGTKENIAEGLTWLGLAIEQEDQTWIKHYKSLTKNLSPEHKKMLEEQTEQYRAKYGYRAQFMACRQEAKQLGSNLKTHRCRKIKDTERQVKVRVFDDANS</sequence>
<keyword evidence="3" id="KW-1185">Reference proteome</keyword>
<proteinExistence type="predicted"/>
<gene>
    <name evidence="2" type="ORF">EIK76_13925</name>
</gene>
<name>A0A3P3QEH7_9GAMM</name>
<dbReference type="OrthoDB" id="5769052at2"/>
<dbReference type="AlphaFoldDB" id="A0A3P3QEH7"/>
<evidence type="ECO:0000256" key="1">
    <source>
        <dbReference type="SAM" id="SignalP"/>
    </source>
</evidence>
<evidence type="ECO:0000313" key="3">
    <source>
        <dbReference type="Proteomes" id="UP000276260"/>
    </source>
</evidence>
<evidence type="ECO:0008006" key="4">
    <source>
        <dbReference type="Google" id="ProtNLM"/>
    </source>
</evidence>
<dbReference type="EMBL" id="RRCF01000004">
    <property type="protein sequence ID" value="RRJ19546.1"/>
    <property type="molecule type" value="Genomic_DNA"/>
</dbReference>
<evidence type="ECO:0000313" key="2">
    <source>
        <dbReference type="EMBL" id="RRJ19546.1"/>
    </source>
</evidence>
<dbReference type="InterPro" id="IPR011990">
    <property type="entry name" value="TPR-like_helical_dom_sf"/>
</dbReference>
<organism evidence="2 3">
    <name type="scientific">Rheinheimera mesophila</name>
    <dbReference type="NCBI Taxonomy" id="1547515"/>
    <lineage>
        <taxon>Bacteria</taxon>
        <taxon>Pseudomonadati</taxon>
        <taxon>Pseudomonadota</taxon>
        <taxon>Gammaproteobacteria</taxon>
        <taxon>Chromatiales</taxon>
        <taxon>Chromatiaceae</taxon>
        <taxon>Rheinheimera</taxon>
    </lineage>
</organism>
<feature type="signal peptide" evidence="1">
    <location>
        <begin position="1"/>
        <end position="22"/>
    </location>
</feature>
<dbReference type="SUPFAM" id="SSF81901">
    <property type="entry name" value="HCP-like"/>
    <property type="match status" value="1"/>
</dbReference>
<dbReference type="RefSeq" id="WP_046518501.1">
    <property type="nucleotide sequence ID" value="NZ_LAVS01000002.1"/>
</dbReference>
<keyword evidence="1" id="KW-0732">Signal</keyword>
<dbReference type="Proteomes" id="UP000276260">
    <property type="component" value="Unassembled WGS sequence"/>
</dbReference>
<dbReference type="Gene3D" id="1.25.40.10">
    <property type="entry name" value="Tetratricopeptide repeat domain"/>
    <property type="match status" value="1"/>
</dbReference>
<accession>A0A3P3QEH7</accession>
<protein>
    <recommendedName>
        <fullName evidence="4">Sel1 repeat family protein</fullName>
    </recommendedName>
</protein>
<comment type="caution">
    <text evidence="2">The sequence shown here is derived from an EMBL/GenBank/DDBJ whole genome shotgun (WGS) entry which is preliminary data.</text>
</comment>
<feature type="chain" id="PRO_5018740771" description="Sel1 repeat family protein" evidence="1">
    <location>
        <begin position="23"/>
        <end position="180"/>
    </location>
</feature>